<dbReference type="Proteomes" id="UP000054321">
    <property type="component" value="Unassembled WGS sequence"/>
</dbReference>
<evidence type="ECO:0000313" key="2">
    <source>
        <dbReference type="Proteomes" id="UP000054321"/>
    </source>
</evidence>
<name>A0A0C3DKE7_OIDMZ</name>
<reference evidence="1 2" key="1">
    <citation type="submission" date="2014-04" db="EMBL/GenBank/DDBJ databases">
        <authorList>
            <consortium name="DOE Joint Genome Institute"/>
            <person name="Kuo A."/>
            <person name="Martino E."/>
            <person name="Perotto S."/>
            <person name="Kohler A."/>
            <person name="Nagy L.G."/>
            <person name="Floudas D."/>
            <person name="Copeland A."/>
            <person name="Barry K.W."/>
            <person name="Cichocki N."/>
            <person name="Veneault-Fourrey C."/>
            <person name="LaButti K."/>
            <person name="Lindquist E.A."/>
            <person name="Lipzen A."/>
            <person name="Lundell T."/>
            <person name="Morin E."/>
            <person name="Murat C."/>
            <person name="Sun H."/>
            <person name="Tunlid A."/>
            <person name="Henrissat B."/>
            <person name="Grigoriev I.V."/>
            <person name="Hibbett D.S."/>
            <person name="Martin F."/>
            <person name="Nordberg H.P."/>
            <person name="Cantor M.N."/>
            <person name="Hua S.X."/>
        </authorList>
    </citation>
    <scope>NUCLEOTIDE SEQUENCE [LARGE SCALE GENOMIC DNA]</scope>
    <source>
        <strain evidence="1 2">Zn</strain>
    </source>
</reference>
<dbReference type="InParanoid" id="A0A0C3DKE7"/>
<accession>A0A0C3DKE7</accession>
<dbReference type="HOGENOM" id="CLU_3050928_0_0_1"/>
<sequence length="54" mass="6169">MSSAGEDCSTGSRLESTPSGSWRVRRILEGDKFIQTEDITRYFKFCLRHGSRRG</sequence>
<gene>
    <name evidence="1" type="ORF">OIDMADRAFT_18321</name>
</gene>
<organism evidence="1 2">
    <name type="scientific">Oidiodendron maius (strain Zn)</name>
    <dbReference type="NCBI Taxonomy" id="913774"/>
    <lineage>
        <taxon>Eukaryota</taxon>
        <taxon>Fungi</taxon>
        <taxon>Dikarya</taxon>
        <taxon>Ascomycota</taxon>
        <taxon>Pezizomycotina</taxon>
        <taxon>Leotiomycetes</taxon>
        <taxon>Leotiomycetes incertae sedis</taxon>
        <taxon>Myxotrichaceae</taxon>
        <taxon>Oidiodendron</taxon>
    </lineage>
</organism>
<reference evidence="2" key="2">
    <citation type="submission" date="2015-01" db="EMBL/GenBank/DDBJ databases">
        <title>Evolutionary Origins and Diversification of the Mycorrhizal Mutualists.</title>
        <authorList>
            <consortium name="DOE Joint Genome Institute"/>
            <consortium name="Mycorrhizal Genomics Consortium"/>
            <person name="Kohler A."/>
            <person name="Kuo A."/>
            <person name="Nagy L.G."/>
            <person name="Floudas D."/>
            <person name="Copeland A."/>
            <person name="Barry K.W."/>
            <person name="Cichocki N."/>
            <person name="Veneault-Fourrey C."/>
            <person name="LaButti K."/>
            <person name="Lindquist E.A."/>
            <person name="Lipzen A."/>
            <person name="Lundell T."/>
            <person name="Morin E."/>
            <person name="Murat C."/>
            <person name="Riley R."/>
            <person name="Ohm R."/>
            <person name="Sun H."/>
            <person name="Tunlid A."/>
            <person name="Henrissat B."/>
            <person name="Grigoriev I.V."/>
            <person name="Hibbett D.S."/>
            <person name="Martin F."/>
        </authorList>
    </citation>
    <scope>NUCLEOTIDE SEQUENCE [LARGE SCALE GENOMIC DNA]</scope>
    <source>
        <strain evidence="2">Zn</strain>
    </source>
</reference>
<dbReference type="EMBL" id="KN832874">
    <property type="protein sequence ID" value="KIN02453.1"/>
    <property type="molecule type" value="Genomic_DNA"/>
</dbReference>
<dbReference type="AlphaFoldDB" id="A0A0C3DKE7"/>
<proteinExistence type="predicted"/>
<keyword evidence="2" id="KW-1185">Reference proteome</keyword>
<evidence type="ECO:0000313" key="1">
    <source>
        <dbReference type="EMBL" id="KIN02453.1"/>
    </source>
</evidence>
<protein>
    <submittedName>
        <fullName evidence="1">Uncharacterized protein</fullName>
    </submittedName>
</protein>